<dbReference type="EMBL" id="JAACFV010000075">
    <property type="protein sequence ID" value="KAF7507050.1"/>
    <property type="molecule type" value="Genomic_DNA"/>
</dbReference>
<keyword evidence="3" id="KW-1185">Reference proteome</keyword>
<feature type="compositionally biased region" description="Low complexity" evidence="1">
    <location>
        <begin position="45"/>
        <end position="56"/>
    </location>
</feature>
<name>A0A8H7AL12_9EURO</name>
<proteinExistence type="predicted"/>
<feature type="region of interest" description="Disordered" evidence="1">
    <location>
        <begin position="27"/>
        <end position="62"/>
    </location>
</feature>
<accession>A0A8H7AL12</accession>
<organism evidence="2 3">
    <name type="scientific">Endocarpon pusillum</name>
    <dbReference type="NCBI Taxonomy" id="364733"/>
    <lineage>
        <taxon>Eukaryota</taxon>
        <taxon>Fungi</taxon>
        <taxon>Dikarya</taxon>
        <taxon>Ascomycota</taxon>
        <taxon>Pezizomycotina</taxon>
        <taxon>Eurotiomycetes</taxon>
        <taxon>Chaetothyriomycetidae</taxon>
        <taxon>Verrucariales</taxon>
        <taxon>Verrucariaceae</taxon>
        <taxon>Endocarpon</taxon>
    </lineage>
</organism>
<dbReference type="Proteomes" id="UP000606974">
    <property type="component" value="Unassembled WGS sequence"/>
</dbReference>
<evidence type="ECO:0000313" key="3">
    <source>
        <dbReference type="Proteomes" id="UP000606974"/>
    </source>
</evidence>
<gene>
    <name evidence="2" type="ORF">GJ744_010978</name>
</gene>
<feature type="compositionally biased region" description="Basic and acidic residues" evidence="1">
    <location>
        <begin position="322"/>
        <end position="337"/>
    </location>
</feature>
<sequence length="645" mass="72701">MPMATLFTTTLIEDFDVVHQLPEPVHVHSHPAHAPLSPPPTVKKSASNSSSDSSPDQDSRRQSWRCIHNPLVSSQRLRRTRARCCFVLFVLVALVCWWKSRIQQDFEIIKQKKNLLTKNLRLSPVLDGLQFLPANSQHIHYVGRWAYTSNRLRRESHFPGAYLEFVVHNCSSVYLALHNSDLHNNGQETTLNARDISQASHLHHLPISATTRPASPVSLLSRIDNSEYQYFNRTGKGLVAIATGNLEPSKEHVIRIISPSVDGEEYAGMQFTGIWLNNGGTLVSPQERQTTTQPARAPDATSAPTRDLTRSPKYSGYSGQYLDKDKIQNQRGRDLNDNKSQNLFMLPRKTLEIVTDAPHTLRAQNISGSQNVLQGWQDLVGDLFGVDHVSIMLNHMCVTSPCIGAAAQFANIKHAFFRSGLPGSSSFARSWNFRSYIPDAMVLVLGESDEVSFRKHTNEYGKTVQELRRQFQDSYVNFIQAIRRAAYPLHPAALHDYSSNADGFVYNSAPATIPIFVVSPFAGELRLSTWKVVERLQAGGDKAVIWLDTSGWFCSADFETEVDRGIPNEKRPRLNTQGNRKAAVFLHAHLCHYMAQDHVQCPFLKHEAYSGKVFVPKDVELEHFMEDSKVRKLKALFMPENRVVL</sequence>
<comment type="caution">
    <text evidence="2">The sequence shown here is derived from an EMBL/GenBank/DDBJ whole genome shotgun (WGS) entry which is preliminary data.</text>
</comment>
<dbReference type="AlphaFoldDB" id="A0A8H7AL12"/>
<evidence type="ECO:0000256" key="1">
    <source>
        <dbReference type="SAM" id="MobiDB-lite"/>
    </source>
</evidence>
<dbReference type="InterPro" id="IPR036514">
    <property type="entry name" value="SGNH_hydro_sf"/>
</dbReference>
<feature type="region of interest" description="Disordered" evidence="1">
    <location>
        <begin position="282"/>
        <end position="338"/>
    </location>
</feature>
<dbReference type="OrthoDB" id="10267969at2759"/>
<dbReference type="Gene3D" id="3.40.50.1110">
    <property type="entry name" value="SGNH hydrolase"/>
    <property type="match status" value="1"/>
</dbReference>
<evidence type="ECO:0000313" key="2">
    <source>
        <dbReference type="EMBL" id="KAF7507050.1"/>
    </source>
</evidence>
<feature type="compositionally biased region" description="Polar residues" evidence="1">
    <location>
        <begin position="282"/>
        <end position="294"/>
    </location>
</feature>
<reference evidence="2" key="1">
    <citation type="submission" date="2020-02" db="EMBL/GenBank/DDBJ databases">
        <authorList>
            <person name="Palmer J.M."/>
        </authorList>
    </citation>
    <scope>NUCLEOTIDE SEQUENCE</scope>
    <source>
        <strain evidence="2">EPUS1.4</strain>
        <tissue evidence="2">Thallus</tissue>
    </source>
</reference>
<protein>
    <submittedName>
        <fullName evidence="2">Uncharacterized protein</fullName>
    </submittedName>
</protein>